<sequence length="119" mass="13479">MDHRMSAAAIDLSTRDYELTEVVPNAFYFWLIVPIIGLLIFVIAVMIFSCCCPCIRRKYSGGGSSPYTTDAIVVRPLTPTSESFRRNSAQAHYRLLIQSKYEQHYGFGVPFARFTSNDV</sequence>
<reference evidence="3" key="1">
    <citation type="submission" date="2022-11" db="UniProtKB">
        <authorList>
            <consortium name="WormBaseParasite"/>
        </authorList>
    </citation>
    <scope>IDENTIFICATION</scope>
</reference>
<dbReference type="WBParaSite" id="PgR127_g009_t02">
    <property type="protein sequence ID" value="PgR127_g009_t02"/>
    <property type="gene ID" value="PgR127_g009"/>
</dbReference>
<evidence type="ECO:0000313" key="2">
    <source>
        <dbReference type="Proteomes" id="UP000887569"/>
    </source>
</evidence>
<protein>
    <submittedName>
        <fullName evidence="3">Uncharacterized protein</fullName>
    </submittedName>
</protein>
<evidence type="ECO:0000313" key="3">
    <source>
        <dbReference type="WBParaSite" id="PgR127_g009_t02"/>
    </source>
</evidence>
<keyword evidence="1" id="KW-0472">Membrane</keyword>
<keyword evidence="2" id="KW-1185">Reference proteome</keyword>
<accession>A0A915CCL6</accession>
<feature type="transmembrane region" description="Helical" evidence="1">
    <location>
        <begin position="27"/>
        <end position="48"/>
    </location>
</feature>
<keyword evidence="1" id="KW-1133">Transmembrane helix</keyword>
<organism evidence="2 3">
    <name type="scientific">Parascaris univalens</name>
    <name type="common">Nematode worm</name>
    <dbReference type="NCBI Taxonomy" id="6257"/>
    <lineage>
        <taxon>Eukaryota</taxon>
        <taxon>Metazoa</taxon>
        <taxon>Ecdysozoa</taxon>
        <taxon>Nematoda</taxon>
        <taxon>Chromadorea</taxon>
        <taxon>Rhabditida</taxon>
        <taxon>Spirurina</taxon>
        <taxon>Ascaridomorpha</taxon>
        <taxon>Ascaridoidea</taxon>
        <taxon>Ascarididae</taxon>
        <taxon>Parascaris</taxon>
    </lineage>
</organism>
<dbReference type="AlphaFoldDB" id="A0A915CCL6"/>
<evidence type="ECO:0000256" key="1">
    <source>
        <dbReference type="SAM" id="Phobius"/>
    </source>
</evidence>
<dbReference type="Proteomes" id="UP000887569">
    <property type="component" value="Unplaced"/>
</dbReference>
<keyword evidence="1" id="KW-0812">Transmembrane</keyword>
<name>A0A915CCL6_PARUN</name>
<proteinExistence type="predicted"/>